<feature type="compositionally biased region" description="Basic residues" evidence="8">
    <location>
        <begin position="327"/>
        <end position="337"/>
    </location>
</feature>
<dbReference type="InterPro" id="IPR002108">
    <property type="entry name" value="ADF-H"/>
</dbReference>
<accession>A0AB34IYY8</accession>
<dbReference type="GO" id="GO:0051016">
    <property type="term" value="P:barbed-end actin filament capping"/>
    <property type="evidence" value="ECO:0007669"/>
    <property type="project" value="TreeGrafter"/>
</dbReference>
<comment type="similarity">
    <text evidence="2">Belongs to the actin-binding proteins ADF family. Twinfilin subfamily.</text>
</comment>
<keyword evidence="5" id="KW-0009">Actin-binding</keyword>
<evidence type="ECO:0000256" key="5">
    <source>
        <dbReference type="ARBA" id="ARBA00023203"/>
    </source>
</evidence>
<evidence type="ECO:0000256" key="8">
    <source>
        <dbReference type="SAM" id="MobiDB-lite"/>
    </source>
</evidence>
<dbReference type="EMBL" id="JBGBPQ010000016">
    <property type="protein sequence ID" value="KAL1508189.1"/>
    <property type="molecule type" value="Genomic_DNA"/>
</dbReference>
<comment type="subunit">
    <text evidence="7">Interacts with G-actin; ADP-actin form.</text>
</comment>
<evidence type="ECO:0000313" key="10">
    <source>
        <dbReference type="EMBL" id="KAL1508189.1"/>
    </source>
</evidence>
<keyword evidence="4" id="KW-0677">Repeat</keyword>
<dbReference type="PANTHER" id="PTHR13759:SF1">
    <property type="entry name" value="TWINFILIN"/>
    <property type="match status" value="1"/>
</dbReference>
<protein>
    <recommendedName>
        <fullName evidence="9">ADF-H domain-containing protein</fullName>
    </recommendedName>
</protein>
<evidence type="ECO:0000256" key="7">
    <source>
        <dbReference type="ARBA" id="ARBA00038532"/>
    </source>
</evidence>
<organism evidence="10 11">
    <name type="scientific">Prymnesium parvum</name>
    <name type="common">Toxic golden alga</name>
    <dbReference type="NCBI Taxonomy" id="97485"/>
    <lineage>
        <taxon>Eukaryota</taxon>
        <taxon>Haptista</taxon>
        <taxon>Haptophyta</taxon>
        <taxon>Prymnesiophyceae</taxon>
        <taxon>Prymnesiales</taxon>
        <taxon>Prymnesiaceae</taxon>
        <taxon>Prymnesium</taxon>
    </lineage>
</organism>
<dbReference type="Gene3D" id="3.40.20.10">
    <property type="entry name" value="Severin"/>
    <property type="match status" value="2"/>
</dbReference>
<dbReference type="AlphaFoldDB" id="A0AB34IYY8"/>
<evidence type="ECO:0000256" key="4">
    <source>
        <dbReference type="ARBA" id="ARBA00022737"/>
    </source>
</evidence>
<comment type="subcellular location">
    <subcellularLocation>
        <location evidence="1">Cytoplasm</location>
        <location evidence="1">Cytoskeleton</location>
    </subcellularLocation>
</comment>
<dbReference type="CDD" id="cd11285">
    <property type="entry name" value="ADF_Twf-N_like"/>
    <property type="match status" value="1"/>
</dbReference>
<comment type="caution">
    <text evidence="10">The sequence shown here is derived from an EMBL/GenBank/DDBJ whole genome shotgun (WGS) entry which is preliminary data.</text>
</comment>
<feature type="region of interest" description="Disordered" evidence="8">
    <location>
        <begin position="309"/>
        <end position="337"/>
    </location>
</feature>
<dbReference type="PROSITE" id="PS51263">
    <property type="entry name" value="ADF_H"/>
    <property type="match status" value="2"/>
</dbReference>
<dbReference type="GO" id="GO:0005737">
    <property type="term" value="C:cytoplasm"/>
    <property type="evidence" value="ECO:0007669"/>
    <property type="project" value="TreeGrafter"/>
</dbReference>
<keyword evidence="6" id="KW-0206">Cytoskeleton</keyword>
<evidence type="ECO:0000256" key="6">
    <source>
        <dbReference type="ARBA" id="ARBA00023212"/>
    </source>
</evidence>
<proteinExistence type="inferred from homology"/>
<name>A0AB34IYY8_PRYPA</name>
<dbReference type="GO" id="GO:0005884">
    <property type="term" value="C:actin filament"/>
    <property type="evidence" value="ECO:0007669"/>
    <property type="project" value="TreeGrafter"/>
</dbReference>
<dbReference type="GO" id="GO:0030042">
    <property type="term" value="P:actin filament depolymerization"/>
    <property type="evidence" value="ECO:0007669"/>
    <property type="project" value="TreeGrafter"/>
</dbReference>
<dbReference type="SMART" id="SM00102">
    <property type="entry name" value="ADF"/>
    <property type="match status" value="2"/>
</dbReference>
<dbReference type="InterPro" id="IPR029006">
    <property type="entry name" value="ADF-H/Gelsolin-like_dom_sf"/>
</dbReference>
<dbReference type="PANTHER" id="PTHR13759">
    <property type="entry name" value="TWINFILIN"/>
    <property type="match status" value="1"/>
</dbReference>
<feature type="domain" description="ADF-H" evidence="9">
    <location>
        <begin position="173"/>
        <end position="308"/>
    </location>
</feature>
<reference evidence="10 11" key="1">
    <citation type="journal article" date="2024" name="Science">
        <title>Giant polyketide synthase enzymes in the biosynthesis of giant marine polyether toxins.</title>
        <authorList>
            <person name="Fallon T.R."/>
            <person name="Shende V.V."/>
            <person name="Wierzbicki I.H."/>
            <person name="Pendleton A.L."/>
            <person name="Watervoot N.F."/>
            <person name="Auber R.P."/>
            <person name="Gonzalez D.J."/>
            <person name="Wisecaver J.H."/>
            <person name="Moore B.S."/>
        </authorList>
    </citation>
    <scope>NUCLEOTIDE SEQUENCE [LARGE SCALE GENOMIC DNA]</scope>
    <source>
        <strain evidence="10 11">12B1</strain>
    </source>
</reference>
<dbReference type="InterPro" id="IPR028458">
    <property type="entry name" value="Twinfilin"/>
</dbReference>
<evidence type="ECO:0000313" key="11">
    <source>
        <dbReference type="Proteomes" id="UP001515480"/>
    </source>
</evidence>
<dbReference type="SUPFAM" id="SSF55753">
    <property type="entry name" value="Actin depolymerizing proteins"/>
    <property type="match status" value="2"/>
</dbReference>
<evidence type="ECO:0000256" key="3">
    <source>
        <dbReference type="ARBA" id="ARBA00022490"/>
    </source>
</evidence>
<evidence type="ECO:0000259" key="9">
    <source>
        <dbReference type="PROSITE" id="PS51263"/>
    </source>
</evidence>
<keyword evidence="11" id="KW-1185">Reference proteome</keyword>
<sequence>MTHALALSLTAELKQAFDDEGAGGAAGGARALKVIIENESFALARLIPWGSDDSAAALSECTAALQAAEACYLLFRLARGGAWALVSFIPDAAPVREKMLYSSSSATLRRALGGGDTFAREAHWSSLEEASLLSVEAEDQQAIMTATERMAIAEDRLVAMEQAQSGSNKVCSVAGLAFPLVAEAIEQLDGFLAKSIALVVLSIREEQTVLNRAAATATVADLVLALPQAEPCYALFNYAHDHGGNSCNAILFLYVCPEESPVKQKMLHASSKGTILQALESRGIVITKSFEGIEASDLSDELLVKELYPPQAGEETNLNTTKAAPKGGRKLNSRNKR</sequence>
<evidence type="ECO:0000256" key="2">
    <source>
        <dbReference type="ARBA" id="ARBA00009557"/>
    </source>
</evidence>
<evidence type="ECO:0000256" key="1">
    <source>
        <dbReference type="ARBA" id="ARBA00004245"/>
    </source>
</evidence>
<dbReference type="Proteomes" id="UP001515480">
    <property type="component" value="Unassembled WGS sequence"/>
</dbReference>
<dbReference type="Pfam" id="PF00241">
    <property type="entry name" value="Cofilin_ADF"/>
    <property type="match status" value="2"/>
</dbReference>
<dbReference type="GO" id="GO:0051015">
    <property type="term" value="F:actin filament binding"/>
    <property type="evidence" value="ECO:0007669"/>
    <property type="project" value="TreeGrafter"/>
</dbReference>
<feature type="domain" description="ADF-H" evidence="9">
    <location>
        <begin position="4"/>
        <end position="140"/>
    </location>
</feature>
<keyword evidence="3" id="KW-0963">Cytoplasm</keyword>
<dbReference type="GO" id="GO:0003785">
    <property type="term" value="F:actin monomer binding"/>
    <property type="evidence" value="ECO:0007669"/>
    <property type="project" value="TreeGrafter"/>
</dbReference>
<gene>
    <name evidence="10" type="ORF">AB1Y20_004309</name>
</gene>